<dbReference type="EMBL" id="BDQX01000192">
    <property type="protein sequence ID" value="GBG09051.1"/>
    <property type="molecule type" value="Genomic_DNA"/>
</dbReference>
<dbReference type="Pfam" id="PF12833">
    <property type="entry name" value="HTH_18"/>
    <property type="match status" value="1"/>
</dbReference>
<keyword evidence="2" id="KW-0238">DNA-binding</keyword>
<dbReference type="SMART" id="SM00342">
    <property type="entry name" value="HTH_ARAC"/>
    <property type="match status" value="1"/>
</dbReference>
<protein>
    <submittedName>
        <fullName evidence="5">AraC family transcriptional regulator</fullName>
    </submittedName>
</protein>
<evidence type="ECO:0000256" key="2">
    <source>
        <dbReference type="ARBA" id="ARBA00023125"/>
    </source>
</evidence>
<evidence type="ECO:0000256" key="3">
    <source>
        <dbReference type="ARBA" id="ARBA00023163"/>
    </source>
</evidence>
<dbReference type="PROSITE" id="PS01124">
    <property type="entry name" value="HTH_ARAC_FAMILY_2"/>
    <property type="match status" value="1"/>
</dbReference>
<organism evidence="5 6">
    <name type="scientific">Paenibacillus agaridevorans</name>
    <dbReference type="NCBI Taxonomy" id="171404"/>
    <lineage>
        <taxon>Bacteria</taxon>
        <taxon>Bacillati</taxon>
        <taxon>Bacillota</taxon>
        <taxon>Bacilli</taxon>
        <taxon>Bacillales</taxon>
        <taxon>Paenibacillaceae</taxon>
        <taxon>Paenibacillus</taxon>
    </lineage>
</organism>
<accession>A0A2R5F0A1</accession>
<proteinExistence type="predicted"/>
<dbReference type="GO" id="GO:0043565">
    <property type="term" value="F:sequence-specific DNA binding"/>
    <property type="evidence" value="ECO:0007669"/>
    <property type="project" value="InterPro"/>
</dbReference>
<comment type="caution">
    <text evidence="5">The sequence shown here is derived from an EMBL/GenBank/DDBJ whole genome shotgun (WGS) entry which is preliminary data.</text>
</comment>
<sequence>MISIAIYYNVDKVVSQTVENMSQKTLSQVSYSADYMHDSVRNTAYTLFNNANVIQYMYQKQIDYVDILQGVSQLRTWADTNSFIYSIYVYNKKIDMYMSTVGMDVAITNDQFFDQEISELMRQQVVENRRLMPIPRSTKLSLNGVLQNDEVDVFTYIIYDLQSADHEIQGAVVLNIKAEYLKNIIRSLLSKNQTDQSHLFIVDEKGEIIVGSDEGMEGNTKFQNDFIEKVRLSDSNSGNFKTQLYKDGKEMMVTYVTSDQLGWKFIEVVSVEQIYAPLYKIKWITIMVCSSVLVVGLLSAFLVSRQVASPIRQLVGRVTHLTKTKEQTGNQGELAFLSESFAATFQRNKYLDSEVKQHRKSEVLRNYLTYNGELSFHSLSSSFLDNQIRIDTERCYSVILLQIDHYDKLNQTFSRNDQSLLRYAIQNVSGEILGHYERLEIVDLEGEHMVILINPEEISEEQYLVNMKELLKQLQCWSELHLKISLTLAIGGFQKDITEVNNEYFELQHLIKYRFIYGYQSVIHKSMLPVSEFQHEATIVALEEKILAELTRGNFNEVIQSFEEMLLLLKSGTYKQIISALTHFIYVLNNRTMTLQNNSVAKFDIDYEYFTKEITEADTLDEVKIRFVLLFKKIVAGVALKNEGRGQLIIDNVVRIIEERYRDPNLSLNVIAEEIKMSKVYLGKVFRDAMGQSVSDYINEVRIQQVINEMQHSDLPVAGIMDKVGIENKSYFYTMFKKKIGVSVSDYRKRHLNQK</sequence>
<evidence type="ECO:0000313" key="6">
    <source>
        <dbReference type="Proteomes" id="UP000245202"/>
    </source>
</evidence>
<keyword evidence="1" id="KW-0805">Transcription regulation</keyword>
<dbReference type="GO" id="GO:0003700">
    <property type="term" value="F:DNA-binding transcription factor activity"/>
    <property type="evidence" value="ECO:0007669"/>
    <property type="project" value="InterPro"/>
</dbReference>
<dbReference type="InterPro" id="IPR009057">
    <property type="entry name" value="Homeodomain-like_sf"/>
</dbReference>
<dbReference type="InterPro" id="IPR018060">
    <property type="entry name" value="HTH_AraC"/>
</dbReference>
<dbReference type="Gene3D" id="3.30.450.20">
    <property type="entry name" value="PAS domain"/>
    <property type="match status" value="1"/>
</dbReference>
<dbReference type="Gene3D" id="1.10.10.60">
    <property type="entry name" value="Homeodomain-like"/>
    <property type="match status" value="2"/>
</dbReference>
<dbReference type="AlphaFoldDB" id="A0A2R5F0A1"/>
<keyword evidence="6" id="KW-1185">Reference proteome</keyword>
<reference evidence="5 6" key="1">
    <citation type="submission" date="2017-08" db="EMBL/GenBank/DDBJ databases">
        <title>Substantial Increase in Enzyme Production by Combined Drug-Resistance Mutations in Paenibacillus agaridevorans.</title>
        <authorList>
            <person name="Tanaka Y."/>
            <person name="Funane K."/>
            <person name="Hosaka T."/>
            <person name="Shiwa Y."/>
            <person name="Fujita N."/>
            <person name="Miyazaki T."/>
            <person name="Yoshikawa H."/>
            <person name="Murakami K."/>
            <person name="Kasahara K."/>
            <person name="Inaoka T."/>
            <person name="Hiraga Y."/>
            <person name="Ochi K."/>
        </authorList>
    </citation>
    <scope>NUCLEOTIDE SEQUENCE [LARGE SCALE GENOMIC DNA]</scope>
    <source>
        <strain evidence="5 6">T-3040</strain>
    </source>
</reference>
<evidence type="ECO:0000256" key="1">
    <source>
        <dbReference type="ARBA" id="ARBA00023015"/>
    </source>
</evidence>
<keyword evidence="3" id="KW-0804">Transcription</keyword>
<evidence type="ECO:0000259" key="4">
    <source>
        <dbReference type="PROSITE" id="PS01124"/>
    </source>
</evidence>
<dbReference type="PANTHER" id="PTHR43280">
    <property type="entry name" value="ARAC-FAMILY TRANSCRIPTIONAL REGULATOR"/>
    <property type="match status" value="1"/>
</dbReference>
<evidence type="ECO:0000313" key="5">
    <source>
        <dbReference type="EMBL" id="GBG09051.1"/>
    </source>
</evidence>
<dbReference type="PANTHER" id="PTHR43280:SF2">
    <property type="entry name" value="HTH-TYPE TRANSCRIPTIONAL REGULATOR EXSA"/>
    <property type="match status" value="1"/>
</dbReference>
<gene>
    <name evidence="5" type="ORF">PAT3040_03675</name>
</gene>
<name>A0A2R5F0A1_9BACL</name>
<dbReference type="SUPFAM" id="SSF46689">
    <property type="entry name" value="Homeodomain-like"/>
    <property type="match status" value="1"/>
</dbReference>
<feature type="domain" description="HTH araC/xylS-type" evidence="4">
    <location>
        <begin position="651"/>
        <end position="750"/>
    </location>
</feature>
<dbReference type="Proteomes" id="UP000245202">
    <property type="component" value="Unassembled WGS sequence"/>
</dbReference>